<protein>
    <submittedName>
        <fullName evidence="1">Uncharacterized protein</fullName>
    </submittedName>
</protein>
<accession>A0AAD8PR82</accession>
<evidence type="ECO:0000313" key="1">
    <source>
        <dbReference type="EMBL" id="KAK1574294.1"/>
    </source>
</evidence>
<dbReference type="GeneID" id="85439837"/>
<comment type="caution">
    <text evidence="1">The sequence shown here is derived from an EMBL/GenBank/DDBJ whole genome shotgun (WGS) entry which is preliminary data.</text>
</comment>
<dbReference type="RefSeq" id="XP_060409831.1">
    <property type="nucleotide sequence ID" value="XM_060555597.1"/>
</dbReference>
<keyword evidence="2" id="KW-1185">Reference proteome</keyword>
<organism evidence="1 2">
    <name type="scientific">Colletotrichum navitas</name>
    <dbReference type="NCBI Taxonomy" id="681940"/>
    <lineage>
        <taxon>Eukaryota</taxon>
        <taxon>Fungi</taxon>
        <taxon>Dikarya</taxon>
        <taxon>Ascomycota</taxon>
        <taxon>Pezizomycotina</taxon>
        <taxon>Sordariomycetes</taxon>
        <taxon>Hypocreomycetidae</taxon>
        <taxon>Glomerellales</taxon>
        <taxon>Glomerellaceae</taxon>
        <taxon>Colletotrichum</taxon>
        <taxon>Colletotrichum graminicola species complex</taxon>
    </lineage>
</organism>
<name>A0AAD8PR82_9PEZI</name>
<feature type="non-terminal residue" evidence="1">
    <location>
        <position position="1"/>
    </location>
</feature>
<sequence>GGLLSNAVTVPSQAEPFLAQVNTRMWIIGNGAGIRPAVGHEANLQRPRSCRERRRSLNELQYGTTHTVLHLGPLWNLFSGR</sequence>
<reference evidence="1" key="1">
    <citation type="submission" date="2021-06" db="EMBL/GenBank/DDBJ databases">
        <title>Comparative genomics, transcriptomics and evolutionary studies reveal genomic signatures of adaptation to plant cell wall in hemibiotrophic fungi.</title>
        <authorList>
            <consortium name="DOE Joint Genome Institute"/>
            <person name="Baroncelli R."/>
            <person name="Diaz J.F."/>
            <person name="Benocci T."/>
            <person name="Peng M."/>
            <person name="Battaglia E."/>
            <person name="Haridas S."/>
            <person name="Andreopoulos W."/>
            <person name="Labutti K."/>
            <person name="Pangilinan J."/>
            <person name="Floch G.L."/>
            <person name="Makela M.R."/>
            <person name="Henrissat B."/>
            <person name="Grigoriev I.V."/>
            <person name="Crouch J.A."/>
            <person name="De Vries R.P."/>
            <person name="Sukno S.A."/>
            <person name="Thon M.R."/>
        </authorList>
    </citation>
    <scope>NUCLEOTIDE SEQUENCE</scope>
    <source>
        <strain evidence="1">CBS 125086</strain>
    </source>
</reference>
<evidence type="ECO:0000313" key="2">
    <source>
        <dbReference type="Proteomes" id="UP001230504"/>
    </source>
</evidence>
<proteinExistence type="predicted"/>
<dbReference type="AlphaFoldDB" id="A0AAD8PR82"/>
<dbReference type="EMBL" id="JAHLJV010000077">
    <property type="protein sequence ID" value="KAK1574294.1"/>
    <property type="molecule type" value="Genomic_DNA"/>
</dbReference>
<gene>
    <name evidence="1" type="ORF">LY79DRAFT_524137</name>
</gene>
<dbReference type="Proteomes" id="UP001230504">
    <property type="component" value="Unassembled WGS sequence"/>
</dbReference>